<dbReference type="InterPro" id="IPR039859">
    <property type="entry name" value="PFA4/ZDH16/20/ERF2-like"/>
</dbReference>
<dbReference type="PROSITE" id="PS50216">
    <property type="entry name" value="DHHC"/>
    <property type="match status" value="1"/>
</dbReference>
<protein>
    <recommendedName>
        <fullName evidence="8">S-acyltransferase</fullName>
        <ecNumber evidence="8">2.3.1.225</ecNumber>
    </recommendedName>
    <alternativeName>
        <fullName evidence="8">Palmitoyltransferase</fullName>
    </alternativeName>
</protein>
<evidence type="ECO:0000256" key="6">
    <source>
        <dbReference type="ARBA" id="ARBA00023136"/>
    </source>
</evidence>
<sequence>MARRHGWELPAHHLQILAITVYLVLCVAYYAFFAPFVAKEAIYEYVATGVYTFLALAVLILYARCTAIDPADPGILVEPDRTARSQCDASLPGNTLSIEEPCKSVANERGDSYRPSFCSKACGIFCFCLVREDCRKDEEVVQQPSPEEEALFCTLCNAEVCKFSKHCRSCDKCVDGFDHHCRWLNNCVGKKNYASFVFLMSMSLLWLLAECGVGVWVFVRCFVYKDVVEHQISVRLGEGFTRTPYASVVAFCTFLSFLAIVPLGELFFFHIILIRKGITTYEYVIAMRTQSEPPGPSIEGGEQQSLPSSPTSSAVTAISGRSSVGIGLQYKGAWCTPPRIFQDEIEHLEPGRIPSTMDPDAVQPGDKGKKVAQRPVRISAWKLAKLDSNEAAKAAAKARASSSVLRPISSRPLPYDSDQLSSSNVSGKSSPISNKSGYQNRIYSRAGIPRISLTKSSYPPSRASREDIETCAHSVSNLGSPNLNPNPNPNPMYHSSANQSPLSSKAGDPSESLKSKEPSAAEGMKNTVYWDPQAARFVSATSRGTASSSVGPRTELSYTGQSIFFGGPLVNENLTRGGRRGGVSGVGRAHRGGQLPVFVPSDSQQDQLPYELP</sequence>
<feature type="compositionally biased region" description="Polar residues" evidence="9">
    <location>
        <begin position="418"/>
        <end position="440"/>
    </location>
</feature>
<keyword evidence="3 8" id="KW-0808">Transferase</keyword>
<feature type="transmembrane region" description="Helical" evidence="8">
    <location>
        <begin position="196"/>
        <end position="219"/>
    </location>
</feature>
<feature type="compositionally biased region" description="Polar residues" evidence="9">
    <location>
        <begin position="493"/>
        <end position="503"/>
    </location>
</feature>
<organism evidence="11 12">
    <name type="scientific">Saponaria officinalis</name>
    <name type="common">Common soapwort</name>
    <name type="synonym">Lychnis saponaria</name>
    <dbReference type="NCBI Taxonomy" id="3572"/>
    <lineage>
        <taxon>Eukaryota</taxon>
        <taxon>Viridiplantae</taxon>
        <taxon>Streptophyta</taxon>
        <taxon>Embryophyta</taxon>
        <taxon>Tracheophyta</taxon>
        <taxon>Spermatophyta</taxon>
        <taxon>Magnoliopsida</taxon>
        <taxon>eudicotyledons</taxon>
        <taxon>Gunneridae</taxon>
        <taxon>Pentapetalae</taxon>
        <taxon>Caryophyllales</taxon>
        <taxon>Caryophyllaceae</taxon>
        <taxon>Caryophylleae</taxon>
        <taxon>Saponaria</taxon>
    </lineage>
</organism>
<comment type="similarity">
    <text evidence="2 8">Belongs to the DHHC palmitoyltransferase family.</text>
</comment>
<feature type="compositionally biased region" description="Polar residues" evidence="9">
    <location>
        <begin position="302"/>
        <end position="312"/>
    </location>
</feature>
<evidence type="ECO:0000256" key="5">
    <source>
        <dbReference type="ARBA" id="ARBA00022989"/>
    </source>
</evidence>
<reference evidence="11 12" key="1">
    <citation type="submission" date="2024-03" db="EMBL/GenBank/DDBJ databases">
        <title>WGS assembly of Saponaria officinalis var. Norfolk2.</title>
        <authorList>
            <person name="Jenkins J."/>
            <person name="Shu S."/>
            <person name="Grimwood J."/>
            <person name="Barry K."/>
            <person name="Goodstein D."/>
            <person name="Schmutz J."/>
            <person name="Leebens-Mack J."/>
            <person name="Osbourn A."/>
        </authorList>
    </citation>
    <scope>NUCLEOTIDE SEQUENCE [LARGE SCALE GENOMIC DNA]</scope>
    <source>
        <strain evidence="12">cv. Norfolk2</strain>
        <strain evidence="11">JIC</strain>
        <tissue evidence="11">Leaf</tissue>
    </source>
</reference>
<evidence type="ECO:0000259" key="10">
    <source>
        <dbReference type="Pfam" id="PF01529"/>
    </source>
</evidence>
<dbReference type="EMBL" id="JBDFQZ010000003">
    <property type="protein sequence ID" value="KAK9740186.1"/>
    <property type="molecule type" value="Genomic_DNA"/>
</dbReference>
<dbReference type="Proteomes" id="UP001443914">
    <property type="component" value="Unassembled WGS sequence"/>
</dbReference>
<dbReference type="AlphaFoldDB" id="A0AAW1M6S4"/>
<dbReference type="GO" id="GO:0005783">
    <property type="term" value="C:endoplasmic reticulum"/>
    <property type="evidence" value="ECO:0007669"/>
    <property type="project" value="TreeGrafter"/>
</dbReference>
<keyword evidence="12" id="KW-1185">Reference proteome</keyword>
<evidence type="ECO:0000256" key="9">
    <source>
        <dbReference type="SAM" id="MobiDB-lite"/>
    </source>
</evidence>
<comment type="subcellular location">
    <subcellularLocation>
        <location evidence="1">Endomembrane system</location>
        <topology evidence="1">Multi-pass membrane protein</topology>
    </subcellularLocation>
</comment>
<keyword evidence="4 8" id="KW-0812">Transmembrane</keyword>
<evidence type="ECO:0000256" key="3">
    <source>
        <dbReference type="ARBA" id="ARBA00022679"/>
    </source>
</evidence>
<evidence type="ECO:0000256" key="8">
    <source>
        <dbReference type="RuleBase" id="RU079119"/>
    </source>
</evidence>
<feature type="region of interest" description="Disordered" evidence="9">
    <location>
        <begin position="475"/>
        <end position="527"/>
    </location>
</feature>
<keyword evidence="5 8" id="KW-1133">Transmembrane helix</keyword>
<feature type="region of interest" description="Disordered" evidence="9">
    <location>
        <begin position="398"/>
        <end position="440"/>
    </location>
</feature>
<evidence type="ECO:0000256" key="1">
    <source>
        <dbReference type="ARBA" id="ARBA00004127"/>
    </source>
</evidence>
<dbReference type="EC" id="2.3.1.225" evidence="8"/>
<dbReference type="GO" id="GO:0019706">
    <property type="term" value="F:protein-cysteine S-palmitoyltransferase activity"/>
    <property type="evidence" value="ECO:0007669"/>
    <property type="project" value="UniProtKB-EC"/>
</dbReference>
<feature type="transmembrane region" description="Helical" evidence="8">
    <location>
        <begin position="45"/>
        <end position="63"/>
    </location>
</feature>
<feature type="region of interest" description="Disordered" evidence="9">
    <location>
        <begin position="576"/>
        <end position="613"/>
    </location>
</feature>
<dbReference type="PANTHER" id="PTHR22883">
    <property type="entry name" value="ZINC FINGER DHHC DOMAIN CONTAINING PROTEIN"/>
    <property type="match status" value="1"/>
</dbReference>
<dbReference type="EMBL" id="JBDFQZ010000003">
    <property type="protein sequence ID" value="KAK9740187.1"/>
    <property type="molecule type" value="Genomic_DNA"/>
</dbReference>
<evidence type="ECO:0000256" key="2">
    <source>
        <dbReference type="ARBA" id="ARBA00008574"/>
    </source>
</evidence>
<comment type="domain">
    <text evidence="8">The DHHC domain is required for palmitoyltransferase activity.</text>
</comment>
<comment type="catalytic activity">
    <reaction evidence="8">
        <text>L-cysteinyl-[protein] + hexadecanoyl-CoA = S-hexadecanoyl-L-cysteinyl-[protein] + CoA</text>
        <dbReference type="Rhea" id="RHEA:36683"/>
        <dbReference type="Rhea" id="RHEA-COMP:10131"/>
        <dbReference type="Rhea" id="RHEA-COMP:11032"/>
        <dbReference type="ChEBI" id="CHEBI:29950"/>
        <dbReference type="ChEBI" id="CHEBI:57287"/>
        <dbReference type="ChEBI" id="CHEBI:57379"/>
        <dbReference type="ChEBI" id="CHEBI:74151"/>
        <dbReference type="EC" id="2.3.1.225"/>
    </reaction>
</comment>
<evidence type="ECO:0000256" key="7">
    <source>
        <dbReference type="ARBA" id="ARBA00023315"/>
    </source>
</evidence>
<feature type="transmembrane region" description="Helical" evidence="8">
    <location>
        <begin position="12"/>
        <end position="33"/>
    </location>
</feature>
<dbReference type="Pfam" id="PF01529">
    <property type="entry name" value="DHHC"/>
    <property type="match status" value="1"/>
</dbReference>
<feature type="region of interest" description="Disordered" evidence="9">
    <location>
        <begin position="293"/>
        <end position="312"/>
    </location>
</feature>
<dbReference type="GO" id="GO:0006612">
    <property type="term" value="P:protein targeting to membrane"/>
    <property type="evidence" value="ECO:0007669"/>
    <property type="project" value="TreeGrafter"/>
</dbReference>
<dbReference type="InterPro" id="IPR001594">
    <property type="entry name" value="Palmitoyltrfase_DHHC"/>
</dbReference>
<gene>
    <name evidence="11" type="ORF">RND81_03G017400</name>
</gene>
<evidence type="ECO:0000313" key="12">
    <source>
        <dbReference type="Proteomes" id="UP001443914"/>
    </source>
</evidence>
<feature type="transmembrane region" description="Helical" evidence="8">
    <location>
        <begin position="245"/>
        <end position="269"/>
    </location>
</feature>
<comment type="caution">
    <text evidence="11">The sequence shown here is derived from an EMBL/GenBank/DDBJ whole genome shotgun (WGS) entry which is preliminary data.</text>
</comment>
<evidence type="ECO:0000313" key="11">
    <source>
        <dbReference type="EMBL" id="KAK9740187.1"/>
    </source>
</evidence>
<dbReference type="GO" id="GO:0005794">
    <property type="term" value="C:Golgi apparatus"/>
    <property type="evidence" value="ECO:0007669"/>
    <property type="project" value="TreeGrafter"/>
</dbReference>
<accession>A0AAW1M6S4</accession>
<keyword evidence="6 8" id="KW-0472">Membrane</keyword>
<evidence type="ECO:0000256" key="4">
    <source>
        <dbReference type="ARBA" id="ARBA00022692"/>
    </source>
</evidence>
<dbReference type="PANTHER" id="PTHR22883:SF316">
    <property type="entry name" value="PROTEIN S-ACYLTRANSFERASE 21"/>
    <property type="match status" value="1"/>
</dbReference>
<feature type="domain" description="Palmitoyltransferase DHHC" evidence="10">
    <location>
        <begin position="148"/>
        <end position="284"/>
    </location>
</feature>
<proteinExistence type="inferred from homology"/>
<name>A0AAW1M6S4_SAPOF</name>
<keyword evidence="7 8" id="KW-0012">Acyltransferase</keyword>